<dbReference type="PANTHER" id="PTHR22845">
    <property type="entry name" value="APOPTOTIC PROTEASE-ACTIVATING FACTOR 1"/>
    <property type="match status" value="1"/>
</dbReference>
<dbReference type="InterPro" id="IPR027417">
    <property type="entry name" value="P-loop_NTPase"/>
</dbReference>
<evidence type="ECO:0000313" key="2">
    <source>
        <dbReference type="EMBL" id="KAF2117529.1"/>
    </source>
</evidence>
<name>A0A6A5ZDC4_9PLEO</name>
<dbReference type="Pfam" id="PF00931">
    <property type="entry name" value="NB-ARC"/>
    <property type="match status" value="1"/>
</dbReference>
<sequence>MTDTVGLVAAVIQLGDFTLRVIDRIDDLKAQLNDVPKLLLPIMVEMDLNRDLVGQLDKVAIDNTGYGDKVDALLESFNELLNDLEDTLKRIRIDSTGSFLASIRRVIYSIRNDDKMQRLIGNLRSHANNLRFIVSQLRREPIAASMRSKRYQTGAVRFPVAHFIGREKTIADIEEHFRTCVTKRARVVIQGMGGQGKTQLALEVARQLYDQNHVRSVLWVDATSASSLSKSFEAICDSIHYQRPLPAEPSARLPAAKEIMETWSDPWLLVFDNYDDPSQFSSLLTCLPYSTHAKVLITTRCLQVESLSTMFMPLSGLDEDSAISLLFRHCKVEESNITREYAQSIVRRLAYLPLAIVQAGAYCLKYQLCLSRFLGDFEKKKEAILKYAPEVWEYTKLPDGALNSSAMTVFTTWEMSLEHVDPNSEYRKLARDFLSTCAFLDHQRISELVLRHKIPEDAARLHGDCTWQQLFSDSDQALVWNSIKFEDFIHRLSQLSLVNRSQEYGAICFSIHPLVAEWLRSTCDAEQEGYRRPVLRSIQLVAATLQKQIHKCFSFYEQTFTSDEKQELMAHMMACEERLTTSNPDGYPMTLGRHPLIDVGFFFAVFYNETWLSRKANSLCEAVIASRSIINGEEDVSVWDARSFHGKVTSTVGHFQEARAIHEAVHAYRLDKYGKRDPRIILSEINSKINTDTWIGSNYILDKMWELVHDDSFKNYFVEYPWEVPGRRIFFQYLKCLDMFEELDSEFNIYPTRFCFHKFDTDYGLWINVTNGVVWRKKGYTNTSVTVLRDTVQVFKKMYGPEHRHTLDILGTYAKSLEETRLPAEISAAELIHRNILNTYLTNSSHIDLERLNTRIDIAWNLHLQGRNTEAVYYLDDDTAAYASSQFCTMPLFRKACRMYVTILLASGHFDRVEAWIKECEKLQDQDSMEQYFDILEMRATLEICISKAPLGISQCHCRHEQALQLGSLLEQSYMAVRSDVHKNTPKSLRGFRRVVLFMRICRSYAGFQESRGDQLEAIATWNSAVQVCSDWFEESDIWSIEVFLELAACKQRSDRSLRGMSERLGELLGKLVEMKGDLHPMVIQAKALLTTAYDEEQRLEKATHLREEIVNDTSKIYGSTHRLTQQARLEYAAFLHRTNPAKCDEAMHSLMSIYSTTCNSNDLTDLKLGLACLVKREEAFQKTKARTDLKKTRFLLVNLRRKIADVERGVRDIEHEAAVPLQIRTPREVMGDEGGD</sequence>
<dbReference type="AlphaFoldDB" id="A0A6A5ZDC4"/>
<accession>A0A6A5ZDC4</accession>
<dbReference type="Gene3D" id="3.40.50.300">
    <property type="entry name" value="P-loop containing nucleotide triphosphate hydrolases"/>
    <property type="match status" value="1"/>
</dbReference>
<dbReference type="Proteomes" id="UP000799770">
    <property type="component" value="Unassembled WGS sequence"/>
</dbReference>
<dbReference type="GO" id="GO:0043531">
    <property type="term" value="F:ADP binding"/>
    <property type="evidence" value="ECO:0007669"/>
    <property type="project" value="InterPro"/>
</dbReference>
<evidence type="ECO:0000259" key="1">
    <source>
        <dbReference type="Pfam" id="PF00931"/>
    </source>
</evidence>
<dbReference type="OrthoDB" id="5986190at2759"/>
<organism evidence="2 3">
    <name type="scientific">Lophiotrema nucula</name>
    <dbReference type="NCBI Taxonomy" id="690887"/>
    <lineage>
        <taxon>Eukaryota</taxon>
        <taxon>Fungi</taxon>
        <taxon>Dikarya</taxon>
        <taxon>Ascomycota</taxon>
        <taxon>Pezizomycotina</taxon>
        <taxon>Dothideomycetes</taxon>
        <taxon>Pleosporomycetidae</taxon>
        <taxon>Pleosporales</taxon>
        <taxon>Lophiotremataceae</taxon>
        <taxon>Lophiotrema</taxon>
    </lineage>
</organism>
<protein>
    <recommendedName>
        <fullName evidence="1">NB-ARC domain-containing protein</fullName>
    </recommendedName>
</protein>
<dbReference type="InterPro" id="IPR002182">
    <property type="entry name" value="NB-ARC"/>
</dbReference>
<evidence type="ECO:0000313" key="3">
    <source>
        <dbReference type="Proteomes" id="UP000799770"/>
    </source>
</evidence>
<reference evidence="2" key="1">
    <citation type="journal article" date="2020" name="Stud. Mycol.">
        <title>101 Dothideomycetes genomes: a test case for predicting lifestyles and emergence of pathogens.</title>
        <authorList>
            <person name="Haridas S."/>
            <person name="Albert R."/>
            <person name="Binder M."/>
            <person name="Bloem J."/>
            <person name="Labutti K."/>
            <person name="Salamov A."/>
            <person name="Andreopoulos B."/>
            <person name="Baker S."/>
            <person name="Barry K."/>
            <person name="Bills G."/>
            <person name="Bluhm B."/>
            <person name="Cannon C."/>
            <person name="Castanera R."/>
            <person name="Culley D."/>
            <person name="Daum C."/>
            <person name="Ezra D."/>
            <person name="Gonzalez J."/>
            <person name="Henrissat B."/>
            <person name="Kuo A."/>
            <person name="Liang C."/>
            <person name="Lipzen A."/>
            <person name="Lutzoni F."/>
            <person name="Magnuson J."/>
            <person name="Mondo S."/>
            <person name="Nolan M."/>
            <person name="Ohm R."/>
            <person name="Pangilinan J."/>
            <person name="Park H.-J."/>
            <person name="Ramirez L."/>
            <person name="Alfaro M."/>
            <person name="Sun H."/>
            <person name="Tritt A."/>
            <person name="Yoshinaga Y."/>
            <person name="Zwiers L.-H."/>
            <person name="Turgeon B."/>
            <person name="Goodwin S."/>
            <person name="Spatafora J."/>
            <person name="Crous P."/>
            <person name="Grigoriev I."/>
        </authorList>
    </citation>
    <scope>NUCLEOTIDE SEQUENCE</scope>
    <source>
        <strain evidence="2">CBS 627.86</strain>
    </source>
</reference>
<feature type="domain" description="NB-ARC" evidence="1">
    <location>
        <begin position="186"/>
        <end position="326"/>
    </location>
</feature>
<dbReference type="SUPFAM" id="SSF52540">
    <property type="entry name" value="P-loop containing nucleoside triphosphate hydrolases"/>
    <property type="match status" value="1"/>
</dbReference>
<dbReference type="EMBL" id="ML977318">
    <property type="protein sequence ID" value="KAF2117529.1"/>
    <property type="molecule type" value="Genomic_DNA"/>
</dbReference>
<keyword evidence="3" id="KW-1185">Reference proteome</keyword>
<dbReference type="PANTHER" id="PTHR22845:SF5">
    <property type="entry name" value="APOPTOTIC PROTEASE-ACTIVATING FACTOR 1"/>
    <property type="match status" value="1"/>
</dbReference>
<proteinExistence type="predicted"/>
<dbReference type="GO" id="GO:0005829">
    <property type="term" value="C:cytosol"/>
    <property type="evidence" value="ECO:0007669"/>
    <property type="project" value="UniProtKB-ARBA"/>
</dbReference>
<dbReference type="GO" id="GO:0006915">
    <property type="term" value="P:apoptotic process"/>
    <property type="evidence" value="ECO:0007669"/>
    <property type="project" value="UniProtKB-ARBA"/>
</dbReference>
<gene>
    <name evidence="2" type="ORF">BDV96DRAFT_643902</name>
</gene>